<evidence type="ECO:0000256" key="1">
    <source>
        <dbReference type="ARBA" id="ARBA00001052"/>
    </source>
</evidence>
<dbReference type="InterPro" id="IPR020602">
    <property type="entry name" value="GTP_CycHdrlase_I_dom"/>
</dbReference>
<evidence type="ECO:0000259" key="9">
    <source>
        <dbReference type="Pfam" id="PF01227"/>
    </source>
</evidence>
<dbReference type="PROSITE" id="PS00860">
    <property type="entry name" value="GTP_CYCLOHYDROL_1_2"/>
    <property type="match status" value="1"/>
</dbReference>
<evidence type="ECO:0000256" key="5">
    <source>
        <dbReference type="ARBA" id="ARBA00022563"/>
    </source>
</evidence>
<dbReference type="HAMAP" id="MF_00223">
    <property type="entry name" value="FolE"/>
    <property type="match status" value="1"/>
</dbReference>
<dbReference type="FunFam" id="3.30.1130.10:FF:000001">
    <property type="entry name" value="GTP cyclohydrolase 1"/>
    <property type="match status" value="1"/>
</dbReference>
<evidence type="ECO:0000256" key="3">
    <source>
        <dbReference type="ARBA" id="ARBA00008085"/>
    </source>
</evidence>
<dbReference type="GO" id="GO:0008270">
    <property type="term" value="F:zinc ion binding"/>
    <property type="evidence" value="ECO:0007669"/>
    <property type="project" value="UniProtKB-UniRule"/>
</dbReference>
<dbReference type="NCBIfam" id="NF006826">
    <property type="entry name" value="PRK09347.1-3"/>
    <property type="match status" value="1"/>
</dbReference>
<keyword evidence="7 8" id="KW-0342">GTP-binding</keyword>
<dbReference type="EMBL" id="CP033455">
    <property type="protein sequence ID" value="QGR03388.1"/>
    <property type="molecule type" value="Genomic_DNA"/>
</dbReference>
<name>A0AAE6UKP1_EHRRU</name>
<feature type="domain" description="GTP cyclohydrolase I" evidence="9">
    <location>
        <begin position="13"/>
        <end position="189"/>
    </location>
</feature>
<comment type="similarity">
    <text evidence="3 8">Belongs to the GTP cyclohydrolase I family.</text>
</comment>
<sequence length="190" mass="21691">MKNGNRPSEREVEDAVSLLIRWIGDDINRPGLSSTPRRILNAYKKFFIGYEDISLVVGGSVLHNEGYDGIITFKDIRFISYCEHHIVPMRGKVSIGYVPNKFMFTIGQVVRLVNYFAKRLQIQERLTIDIAKCIDSYLFSKGVIVVINATHECVLCHEENSGNLLLQTSYALGVFQNNMELRQEFLNSIN</sequence>
<dbReference type="GO" id="GO:0005737">
    <property type="term" value="C:cytoplasm"/>
    <property type="evidence" value="ECO:0007669"/>
    <property type="project" value="TreeGrafter"/>
</dbReference>
<evidence type="ECO:0000313" key="11">
    <source>
        <dbReference type="Proteomes" id="UP000422822"/>
    </source>
</evidence>
<comment type="catalytic activity">
    <reaction evidence="1 8">
        <text>GTP + H2O = 7,8-dihydroneopterin 3'-triphosphate + formate + H(+)</text>
        <dbReference type="Rhea" id="RHEA:17473"/>
        <dbReference type="ChEBI" id="CHEBI:15377"/>
        <dbReference type="ChEBI" id="CHEBI:15378"/>
        <dbReference type="ChEBI" id="CHEBI:15740"/>
        <dbReference type="ChEBI" id="CHEBI:37565"/>
        <dbReference type="ChEBI" id="CHEBI:58462"/>
        <dbReference type="EC" id="3.5.4.16"/>
    </reaction>
</comment>
<comment type="subunit">
    <text evidence="8">Homopolymer.</text>
</comment>
<evidence type="ECO:0000313" key="10">
    <source>
        <dbReference type="EMBL" id="QGR03388.1"/>
    </source>
</evidence>
<proteinExistence type="inferred from homology"/>
<dbReference type="Gene3D" id="1.10.286.10">
    <property type="match status" value="1"/>
</dbReference>
<comment type="pathway">
    <text evidence="2 8">Cofactor biosynthesis; 7,8-dihydroneopterin triphosphate biosynthesis; 7,8-dihydroneopterin triphosphate from GTP: step 1/1.</text>
</comment>
<dbReference type="PROSITE" id="PS00859">
    <property type="entry name" value="GTP_CYCLOHYDROL_1_1"/>
    <property type="match status" value="1"/>
</dbReference>
<keyword evidence="5 8" id="KW-0554">One-carbon metabolism</keyword>
<dbReference type="InterPro" id="IPR043133">
    <property type="entry name" value="GTP-CH-I_C/QueF"/>
</dbReference>
<dbReference type="PANTHER" id="PTHR11109:SF7">
    <property type="entry name" value="GTP CYCLOHYDROLASE 1"/>
    <property type="match status" value="1"/>
</dbReference>
<keyword evidence="6 8" id="KW-0378">Hydrolase</keyword>
<organism evidence="10 11">
    <name type="scientific">Ehrlichia ruminantium</name>
    <name type="common">heartwater rickettsia</name>
    <name type="synonym">Cowdria ruminantium</name>
    <dbReference type="NCBI Taxonomy" id="779"/>
    <lineage>
        <taxon>Bacteria</taxon>
        <taxon>Pseudomonadati</taxon>
        <taxon>Pseudomonadota</taxon>
        <taxon>Alphaproteobacteria</taxon>
        <taxon>Rickettsiales</taxon>
        <taxon>Anaplasmataceae</taxon>
        <taxon>Ehrlichia</taxon>
    </lineage>
</organism>
<dbReference type="InterPro" id="IPR043134">
    <property type="entry name" value="GTP-CH-I_N"/>
</dbReference>
<keyword evidence="11" id="KW-1185">Reference proteome</keyword>
<evidence type="ECO:0000256" key="7">
    <source>
        <dbReference type="ARBA" id="ARBA00023134"/>
    </source>
</evidence>
<dbReference type="Gene3D" id="3.30.1130.10">
    <property type="match status" value="1"/>
</dbReference>
<feature type="binding site" evidence="8">
    <location>
        <position position="85"/>
    </location>
    <ligand>
        <name>Zn(2+)</name>
        <dbReference type="ChEBI" id="CHEBI:29105"/>
    </ligand>
</feature>
<evidence type="ECO:0000256" key="6">
    <source>
        <dbReference type="ARBA" id="ARBA00022801"/>
    </source>
</evidence>
<dbReference type="GO" id="GO:0046654">
    <property type="term" value="P:tetrahydrofolate biosynthetic process"/>
    <property type="evidence" value="ECO:0007669"/>
    <property type="project" value="UniProtKB-UniRule"/>
</dbReference>
<dbReference type="GO" id="GO:0006730">
    <property type="term" value="P:one-carbon metabolic process"/>
    <property type="evidence" value="ECO:0007669"/>
    <property type="project" value="UniProtKB-UniRule"/>
</dbReference>
<dbReference type="AlphaFoldDB" id="A0AAE6UKP1"/>
<dbReference type="GO" id="GO:0006729">
    <property type="term" value="P:tetrahydrobiopterin biosynthetic process"/>
    <property type="evidence" value="ECO:0007669"/>
    <property type="project" value="TreeGrafter"/>
</dbReference>
<dbReference type="Pfam" id="PF01227">
    <property type="entry name" value="GTP_cyclohydroI"/>
    <property type="match status" value="1"/>
</dbReference>
<comment type="subunit">
    <text evidence="4">Toroid-shaped homodecamer, composed of two pentamers of five dimers.</text>
</comment>
<dbReference type="SUPFAM" id="SSF55620">
    <property type="entry name" value="Tetrahydrobiopterin biosynthesis enzymes-like"/>
    <property type="match status" value="1"/>
</dbReference>
<dbReference type="InterPro" id="IPR018234">
    <property type="entry name" value="GTP_CycHdrlase_I_CS"/>
</dbReference>
<feature type="binding site" evidence="8">
    <location>
        <position position="153"/>
    </location>
    <ligand>
        <name>Zn(2+)</name>
        <dbReference type="ChEBI" id="CHEBI:29105"/>
    </ligand>
</feature>
<protein>
    <recommendedName>
        <fullName evidence="8">GTP cyclohydrolase 1</fullName>
        <ecNumber evidence="8">3.5.4.16</ecNumber>
    </recommendedName>
    <alternativeName>
        <fullName evidence="8">GTP cyclohydrolase I</fullName>
        <shortName evidence="8">GTP-CH-I</shortName>
    </alternativeName>
</protein>
<keyword evidence="8" id="KW-0479">Metal-binding</keyword>
<evidence type="ECO:0000256" key="2">
    <source>
        <dbReference type="ARBA" id="ARBA00005080"/>
    </source>
</evidence>
<evidence type="ECO:0000256" key="4">
    <source>
        <dbReference type="ARBA" id="ARBA00011857"/>
    </source>
</evidence>
<feature type="binding site" evidence="8">
    <location>
        <position position="82"/>
    </location>
    <ligand>
        <name>Zn(2+)</name>
        <dbReference type="ChEBI" id="CHEBI:29105"/>
    </ligand>
</feature>
<dbReference type="RefSeq" id="WP_158406567.1">
    <property type="nucleotide sequence ID" value="NZ_CP033454.1"/>
</dbReference>
<dbReference type="InterPro" id="IPR001474">
    <property type="entry name" value="GTP_CycHdrlase_I"/>
</dbReference>
<dbReference type="EC" id="3.5.4.16" evidence="8"/>
<dbReference type="GO" id="GO:0003934">
    <property type="term" value="F:GTP cyclohydrolase I activity"/>
    <property type="evidence" value="ECO:0007669"/>
    <property type="project" value="UniProtKB-UniRule"/>
</dbReference>
<keyword evidence="8" id="KW-0547">Nucleotide-binding</keyword>
<dbReference type="NCBIfam" id="NF006825">
    <property type="entry name" value="PRK09347.1-2"/>
    <property type="match status" value="1"/>
</dbReference>
<dbReference type="Proteomes" id="UP000422822">
    <property type="component" value="Chromosome"/>
</dbReference>
<accession>A0AAE6UKP1</accession>
<evidence type="ECO:0000256" key="8">
    <source>
        <dbReference type="HAMAP-Rule" id="MF_00223"/>
    </source>
</evidence>
<gene>
    <name evidence="8" type="primary">folE</name>
    <name evidence="10" type="ORF">EDL80_02175</name>
</gene>
<keyword evidence="8" id="KW-0862">Zinc</keyword>
<dbReference type="PANTHER" id="PTHR11109">
    <property type="entry name" value="GTP CYCLOHYDROLASE I"/>
    <property type="match status" value="1"/>
</dbReference>
<reference evidence="10 11" key="1">
    <citation type="submission" date="2018-10" db="EMBL/GenBank/DDBJ databases">
        <title>Propagation and draft genome sequences of three atypical Erhlichia ruminantium isolates.</title>
        <authorList>
            <person name="Liebenberg J."/>
            <person name="Steyn H."/>
            <person name="Josemans A."/>
            <person name="Zweygarth E."/>
        </authorList>
    </citation>
    <scope>NUCLEOTIDE SEQUENCE [LARGE SCALE GENOMIC DNA]</scope>
    <source>
        <strain evidence="10 11">Omatjenne</strain>
    </source>
</reference>
<dbReference type="GO" id="GO:0005525">
    <property type="term" value="F:GTP binding"/>
    <property type="evidence" value="ECO:0007669"/>
    <property type="project" value="UniProtKB-KW"/>
</dbReference>